<keyword evidence="5 10" id="KW-0547">Nucleotide-binding</keyword>
<dbReference type="Proteomes" id="UP000325122">
    <property type="component" value="Unassembled WGS sequence"/>
</dbReference>
<evidence type="ECO:0000256" key="9">
    <source>
        <dbReference type="ARBA" id="ARBA00032554"/>
    </source>
</evidence>
<gene>
    <name evidence="10" type="primary">ispE</name>
    <name evidence="13" type="ORF">F1654_04415</name>
</gene>
<evidence type="ECO:0000313" key="14">
    <source>
        <dbReference type="Proteomes" id="UP000325122"/>
    </source>
</evidence>
<reference evidence="13 14" key="1">
    <citation type="submission" date="2019-09" db="EMBL/GenBank/DDBJ databases">
        <authorList>
            <person name="Kevbrin V."/>
            <person name="Grouzdev D.S."/>
        </authorList>
    </citation>
    <scope>NUCLEOTIDE SEQUENCE [LARGE SCALE GENOMIC DNA]</scope>
    <source>
        <strain evidence="13 14">G-192</strain>
    </source>
</reference>
<evidence type="ECO:0000256" key="1">
    <source>
        <dbReference type="ARBA" id="ARBA00009684"/>
    </source>
</evidence>
<dbReference type="InterPro" id="IPR004424">
    <property type="entry name" value="IspE"/>
</dbReference>
<accession>A0A5M6ZSE1</accession>
<keyword evidence="8 10" id="KW-0414">Isoprene biosynthesis</keyword>
<dbReference type="GO" id="GO:0019288">
    <property type="term" value="P:isopentenyl diphosphate biosynthetic process, methylerythritol 4-phosphate pathway"/>
    <property type="evidence" value="ECO:0007669"/>
    <property type="project" value="UniProtKB-UniRule"/>
</dbReference>
<keyword evidence="7 10" id="KW-0067">ATP-binding</keyword>
<dbReference type="AlphaFoldDB" id="A0A5M6ZSE1"/>
<dbReference type="InterPro" id="IPR020568">
    <property type="entry name" value="Ribosomal_Su5_D2-typ_SF"/>
</dbReference>
<dbReference type="InterPro" id="IPR013750">
    <property type="entry name" value="GHMP_kinase_C_dom"/>
</dbReference>
<evidence type="ECO:0000256" key="4">
    <source>
        <dbReference type="ARBA" id="ARBA00022679"/>
    </source>
</evidence>
<dbReference type="RefSeq" id="WP_150022262.1">
    <property type="nucleotide sequence ID" value="NZ_VWOJ01000001.1"/>
</dbReference>
<dbReference type="UniPathway" id="UPA00056">
    <property type="reaction ID" value="UER00094"/>
</dbReference>
<dbReference type="NCBIfam" id="NF011202">
    <property type="entry name" value="PRK14608.1"/>
    <property type="match status" value="1"/>
</dbReference>
<dbReference type="InterPro" id="IPR036554">
    <property type="entry name" value="GHMP_kinase_C_sf"/>
</dbReference>
<dbReference type="InterPro" id="IPR014721">
    <property type="entry name" value="Ribsml_uS5_D2-typ_fold_subgr"/>
</dbReference>
<dbReference type="GO" id="GO:0005524">
    <property type="term" value="F:ATP binding"/>
    <property type="evidence" value="ECO:0007669"/>
    <property type="project" value="UniProtKB-UniRule"/>
</dbReference>
<sequence length="296" mass="30119">MSLSMREGVEAFAPAKVNLTLRAGAARADGYHPLDSLVVFADWGDTVIAEPGEGLSLSIEGEGASALAGETQNLVLKAAWALRAAAGQRELGARLTLVKRLPVAAGLGGGSSDAAAALRALALLWELDFSLRQLAEIGSVVGADVPVCVHARASRMSGIGEQVAPLAAWPSLPALILHPGAALSTRDVFTAFDADNPAALAPGGLPAAGGLEGALRVLETSGNDLEAPALRLRPVIGEALALLREMPGARLARMSGSGASCFAIFETLDAAQHCAGLIQRARPDWTAAPVTFGGAA</sequence>
<evidence type="ECO:0000259" key="11">
    <source>
        <dbReference type="Pfam" id="PF00288"/>
    </source>
</evidence>
<evidence type="ECO:0000256" key="8">
    <source>
        <dbReference type="ARBA" id="ARBA00023229"/>
    </source>
</evidence>
<evidence type="ECO:0000256" key="5">
    <source>
        <dbReference type="ARBA" id="ARBA00022741"/>
    </source>
</evidence>
<comment type="pathway">
    <text evidence="10">Isoprenoid biosynthesis; isopentenyl diphosphate biosynthesis via DXP pathway; isopentenyl diphosphate from 1-deoxy-D-xylulose 5-phosphate: step 3/6.</text>
</comment>
<evidence type="ECO:0000256" key="3">
    <source>
        <dbReference type="ARBA" id="ARBA00017473"/>
    </source>
</evidence>
<feature type="domain" description="GHMP kinase N-terminal" evidence="11">
    <location>
        <begin position="73"/>
        <end position="150"/>
    </location>
</feature>
<dbReference type="PIRSF" id="PIRSF010376">
    <property type="entry name" value="IspE"/>
    <property type="match status" value="1"/>
</dbReference>
<feature type="active site" evidence="10">
    <location>
        <position position="16"/>
    </location>
</feature>
<comment type="catalytic activity">
    <reaction evidence="10">
        <text>4-CDP-2-C-methyl-D-erythritol + ATP = 4-CDP-2-C-methyl-D-erythritol 2-phosphate + ADP + H(+)</text>
        <dbReference type="Rhea" id="RHEA:18437"/>
        <dbReference type="ChEBI" id="CHEBI:15378"/>
        <dbReference type="ChEBI" id="CHEBI:30616"/>
        <dbReference type="ChEBI" id="CHEBI:57823"/>
        <dbReference type="ChEBI" id="CHEBI:57919"/>
        <dbReference type="ChEBI" id="CHEBI:456216"/>
        <dbReference type="EC" id="2.7.1.148"/>
    </reaction>
</comment>
<dbReference type="GO" id="GO:0016114">
    <property type="term" value="P:terpenoid biosynthetic process"/>
    <property type="evidence" value="ECO:0007669"/>
    <property type="project" value="UniProtKB-UniRule"/>
</dbReference>
<dbReference type="HAMAP" id="MF_00061">
    <property type="entry name" value="IspE"/>
    <property type="match status" value="1"/>
</dbReference>
<evidence type="ECO:0000313" key="13">
    <source>
        <dbReference type="EMBL" id="KAA5805231.1"/>
    </source>
</evidence>
<comment type="caution">
    <text evidence="13">The sequence shown here is derived from an EMBL/GenBank/DDBJ whole genome shotgun (WGS) entry which is preliminary data.</text>
</comment>
<dbReference type="Gene3D" id="3.30.230.10">
    <property type="match status" value="1"/>
</dbReference>
<evidence type="ECO:0000256" key="6">
    <source>
        <dbReference type="ARBA" id="ARBA00022777"/>
    </source>
</evidence>
<dbReference type="SUPFAM" id="SSF54211">
    <property type="entry name" value="Ribosomal protein S5 domain 2-like"/>
    <property type="match status" value="1"/>
</dbReference>
<organism evidence="13 14">
    <name type="scientific">Alkalicaulis satelles</name>
    <dbReference type="NCBI Taxonomy" id="2609175"/>
    <lineage>
        <taxon>Bacteria</taxon>
        <taxon>Pseudomonadati</taxon>
        <taxon>Pseudomonadota</taxon>
        <taxon>Alphaproteobacteria</taxon>
        <taxon>Maricaulales</taxon>
        <taxon>Maricaulaceae</taxon>
        <taxon>Alkalicaulis</taxon>
    </lineage>
</organism>
<dbReference type="EMBL" id="VWOJ01000001">
    <property type="protein sequence ID" value="KAA5805231.1"/>
    <property type="molecule type" value="Genomic_DNA"/>
</dbReference>
<comment type="function">
    <text evidence="10">Catalyzes the phosphorylation of the position 2 hydroxy group of 4-diphosphocytidyl-2C-methyl-D-erythritol.</text>
</comment>
<protein>
    <recommendedName>
        <fullName evidence="3 10">4-diphosphocytidyl-2-C-methyl-D-erythritol kinase</fullName>
        <shortName evidence="10">CMK</shortName>
        <ecNumber evidence="2 10">2.7.1.148</ecNumber>
    </recommendedName>
    <alternativeName>
        <fullName evidence="9 10">4-(cytidine-5'-diphospho)-2-C-methyl-D-erythritol kinase</fullName>
    </alternativeName>
</protein>
<keyword evidence="4 10" id="KW-0808">Transferase</keyword>
<proteinExistence type="inferred from homology"/>
<dbReference type="Pfam" id="PF00288">
    <property type="entry name" value="GHMP_kinases_N"/>
    <property type="match status" value="1"/>
</dbReference>
<evidence type="ECO:0000256" key="10">
    <source>
        <dbReference type="HAMAP-Rule" id="MF_00061"/>
    </source>
</evidence>
<dbReference type="PANTHER" id="PTHR43527:SF2">
    <property type="entry name" value="4-DIPHOSPHOCYTIDYL-2-C-METHYL-D-ERYTHRITOL KINASE, CHLOROPLASTIC"/>
    <property type="match status" value="1"/>
</dbReference>
<dbReference type="PANTHER" id="PTHR43527">
    <property type="entry name" value="4-DIPHOSPHOCYTIDYL-2-C-METHYL-D-ERYTHRITOL KINASE, CHLOROPLASTIC"/>
    <property type="match status" value="1"/>
</dbReference>
<dbReference type="GO" id="GO:0050515">
    <property type="term" value="F:4-(cytidine 5'-diphospho)-2-C-methyl-D-erythritol kinase activity"/>
    <property type="evidence" value="ECO:0007669"/>
    <property type="project" value="UniProtKB-UniRule"/>
</dbReference>
<feature type="domain" description="GHMP kinase C-terminal" evidence="12">
    <location>
        <begin position="222"/>
        <end position="272"/>
    </location>
</feature>
<name>A0A5M6ZSE1_9PROT</name>
<keyword evidence="14" id="KW-1185">Reference proteome</keyword>
<dbReference type="EC" id="2.7.1.148" evidence="2 10"/>
<dbReference type="SUPFAM" id="SSF55060">
    <property type="entry name" value="GHMP Kinase, C-terminal domain"/>
    <property type="match status" value="1"/>
</dbReference>
<dbReference type="Gene3D" id="3.30.70.890">
    <property type="entry name" value="GHMP kinase, C-terminal domain"/>
    <property type="match status" value="1"/>
</dbReference>
<dbReference type="Pfam" id="PF08544">
    <property type="entry name" value="GHMP_kinases_C"/>
    <property type="match status" value="1"/>
</dbReference>
<evidence type="ECO:0000259" key="12">
    <source>
        <dbReference type="Pfam" id="PF08544"/>
    </source>
</evidence>
<keyword evidence="6 10" id="KW-0418">Kinase</keyword>
<dbReference type="InterPro" id="IPR006204">
    <property type="entry name" value="GHMP_kinase_N_dom"/>
</dbReference>
<feature type="active site" evidence="10">
    <location>
        <position position="144"/>
    </location>
</feature>
<evidence type="ECO:0000256" key="2">
    <source>
        <dbReference type="ARBA" id="ARBA00012052"/>
    </source>
</evidence>
<feature type="binding site" evidence="10">
    <location>
        <begin position="102"/>
        <end position="112"/>
    </location>
    <ligand>
        <name>ATP</name>
        <dbReference type="ChEBI" id="CHEBI:30616"/>
    </ligand>
</feature>
<evidence type="ECO:0000256" key="7">
    <source>
        <dbReference type="ARBA" id="ARBA00022840"/>
    </source>
</evidence>
<dbReference type="NCBIfam" id="TIGR00154">
    <property type="entry name" value="ispE"/>
    <property type="match status" value="1"/>
</dbReference>
<comment type="similarity">
    <text evidence="1 10">Belongs to the GHMP kinase family. IspE subfamily.</text>
</comment>